<evidence type="ECO:0000313" key="2">
    <source>
        <dbReference type="EMBL" id="VWP01786.1"/>
    </source>
</evidence>
<feature type="compositionally biased region" description="Basic residues" evidence="1">
    <location>
        <begin position="8"/>
        <end position="21"/>
    </location>
</feature>
<sequence>MGLSEPPRKRRMHTLKRRKLTHSTSANISDSSLTHPNPPQLGTNLKVVCTSCHRAFPGAKQNQLVQCARCHAPTCTICSRTCNGCPPSVPPTPELTMSPATLSPATPAVCSPDTPASLSLSGSVPFANLDGPESLGPGGERRPALASHTNVPGTGAVGRRRKNREHDDVDEEGWKGAGEAEDERMRETGILPGCGRVVCRGCSFETPERYGYCIPSSFEWLTDLFLALSDLNTCYDCAGRSSSPIQS</sequence>
<proteinExistence type="predicted"/>
<feature type="region of interest" description="Disordered" evidence="1">
    <location>
        <begin position="121"/>
        <end position="182"/>
    </location>
</feature>
<dbReference type="InterPro" id="IPR036280">
    <property type="entry name" value="Multihaem_cyt_sf"/>
</dbReference>
<evidence type="ECO:0000256" key="1">
    <source>
        <dbReference type="SAM" id="MobiDB-lite"/>
    </source>
</evidence>
<feature type="region of interest" description="Disordered" evidence="1">
    <location>
        <begin position="1"/>
        <end position="40"/>
    </location>
</feature>
<name>A0A5K1K5Z9_9APHY</name>
<dbReference type="EMBL" id="LR729660">
    <property type="protein sequence ID" value="VWP01786.1"/>
    <property type="molecule type" value="Genomic_DNA"/>
</dbReference>
<organism evidence="2">
    <name type="scientific">Ganoderma boninense</name>
    <dbReference type="NCBI Taxonomy" id="34458"/>
    <lineage>
        <taxon>Eukaryota</taxon>
        <taxon>Fungi</taxon>
        <taxon>Dikarya</taxon>
        <taxon>Basidiomycota</taxon>
        <taxon>Agaricomycotina</taxon>
        <taxon>Agaricomycetes</taxon>
        <taxon>Polyporales</taxon>
        <taxon>Polyporaceae</taxon>
        <taxon>Ganoderma</taxon>
    </lineage>
</organism>
<feature type="compositionally biased region" description="Polar residues" evidence="1">
    <location>
        <begin position="22"/>
        <end position="40"/>
    </location>
</feature>
<accession>A0A5K1K5Z9</accession>
<protein>
    <submittedName>
        <fullName evidence="2">Regulator Ustilago maydis 1 protein</fullName>
    </submittedName>
</protein>
<reference evidence="2" key="1">
    <citation type="submission" date="2019-10" db="EMBL/GenBank/DDBJ databases">
        <authorList>
            <person name="Nor Muhammad N."/>
        </authorList>
    </citation>
    <scope>NUCLEOTIDE SEQUENCE</scope>
</reference>
<dbReference type="SUPFAM" id="SSF48695">
    <property type="entry name" value="Multiheme cytochromes"/>
    <property type="match status" value="1"/>
</dbReference>
<dbReference type="AlphaFoldDB" id="A0A5K1K5Z9"/>
<gene>
    <name evidence="2" type="primary">Q9HFW4</name>
</gene>